<dbReference type="KEGG" id="vg:7009173"/>
<keyword evidence="3" id="KW-1185">Reference proteome</keyword>
<evidence type="ECO:0000313" key="3">
    <source>
        <dbReference type="Proteomes" id="UP000001590"/>
    </source>
</evidence>
<dbReference type="EMBL" id="FJ230960">
    <property type="protein sequence ID" value="ACI91084.1"/>
    <property type="molecule type" value="Genomic_DNA"/>
</dbReference>
<feature type="transmembrane region" description="Helical" evidence="1">
    <location>
        <begin position="47"/>
        <end position="67"/>
    </location>
</feature>
<accession>B6V302</accession>
<protein>
    <submittedName>
        <fullName evidence="2">Gp34.52</fullName>
    </submittedName>
</protein>
<proteinExistence type="predicted"/>
<dbReference type="RefSeq" id="YP_002300455.1">
    <property type="nucleotide sequence ID" value="NC_011421.1"/>
</dbReference>
<reference evidence="2 3" key="1">
    <citation type="journal article" date="2009" name="J. Mol. Biol.">
        <title>The genome of Bacillus subtilis bacteriophage SPO1.</title>
        <authorList>
            <person name="Stewart C.R."/>
            <person name="Casjens S.R."/>
            <person name="Cresawn S.G."/>
            <person name="Houtz J.M."/>
            <person name="Smith A.L."/>
            <person name="Ford M.E."/>
            <person name="Peebles C.L."/>
            <person name="Hatfull G.F."/>
            <person name="Hendrix R.W."/>
            <person name="Huang W.M."/>
            <person name="Pedulla M.L."/>
        </authorList>
    </citation>
    <scope>NUCLEOTIDE SEQUENCE [LARGE SCALE GENOMIC DNA]</scope>
</reference>
<feature type="transmembrane region" description="Helical" evidence="1">
    <location>
        <begin position="12"/>
        <end position="35"/>
    </location>
</feature>
<name>B6V302_BPSP1</name>
<sequence length="75" mass="7918">MNKKGTTITICAMFAVIIGITGFLLFCGVLMGLLIGGTFMDITSTAMLVWLGVSMLGTIILVPTIYLNSGEGDKK</sequence>
<evidence type="ECO:0000313" key="2">
    <source>
        <dbReference type="EMBL" id="ACI91084.1"/>
    </source>
</evidence>
<organism evidence="2 3">
    <name type="scientific">Bacillus phage SP01</name>
    <name type="common">Bacteriophage SP01</name>
    <dbReference type="NCBI Taxonomy" id="2884427"/>
    <lineage>
        <taxon>Viruses</taxon>
        <taxon>Duplodnaviria</taxon>
        <taxon>Heunggongvirae</taxon>
        <taxon>Uroviricota</taxon>
        <taxon>Caudoviricetes</taxon>
        <taxon>Herelleviridae</taxon>
        <taxon>Spounavirinae</taxon>
        <taxon>Okubovirus</taxon>
        <taxon>Okubovirus SPO1</taxon>
    </lineage>
</organism>
<gene>
    <name evidence="2" type="primary">34.52</name>
    <name evidence="2" type="ORF">SPO1_184</name>
</gene>
<keyword evidence="1" id="KW-0472">Membrane</keyword>
<dbReference type="Proteomes" id="UP000001590">
    <property type="component" value="Segment"/>
</dbReference>
<evidence type="ECO:0000256" key="1">
    <source>
        <dbReference type="SAM" id="Phobius"/>
    </source>
</evidence>
<keyword evidence="1" id="KW-0812">Transmembrane</keyword>
<organismHost>
    <name type="scientific">Bacillus subtilis</name>
    <dbReference type="NCBI Taxonomy" id="1423"/>
</organismHost>
<keyword evidence="1" id="KW-1133">Transmembrane helix</keyword>
<dbReference type="GeneID" id="7009173"/>